<evidence type="ECO:0000313" key="1">
    <source>
        <dbReference type="EMBL" id="KAJ9657519.1"/>
    </source>
</evidence>
<accession>A0ACC3A9V1</accession>
<reference evidence="1" key="1">
    <citation type="submission" date="2022-10" db="EMBL/GenBank/DDBJ databases">
        <title>Culturing micro-colonial fungi from biological soil crusts in the Mojave desert and describing Neophaeococcomyces mojavensis, and introducing the new genera and species Taxawa tesnikishii.</title>
        <authorList>
            <person name="Kurbessoian T."/>
            <person name="Stajich J.E."/>
        </authorList>
    </citation>
    <scope>NUCLEOTIDE SEQUENCE</scope>
    <source>
        <strain evidence="1">JES_112</strain>
    </source>
</reference>
<dbReference type="EMBL" id="JAPDRQ010000063">
    <property type="protein sequence ID" value="KAJ9657519.1"/>
    <property type="molecule type" value="Genomic_DNA"/>
</dbReference>
<gene>
    <name evidence="1" type="ORF">H2198_004280</name>
</gene>
<sequence length="568" mass="62777">MLGAIILLLFLSASLGEALSTNLPRIDLGYEVHEASTLNATGAYYNFSNIRYGEPPIGNLRWRPPVMPKENRTSVQRGDVGRICPQSWPVWYQLMLASTGPESEAAQELAKVNPMGLIPPPDPRESEDCLFLDVLVPTKIFEKRQRKDYKGAPVMVWIYGGGFTFTDNSGNPAGLIRRSQEREGEQDGIIYVKINYRAGAFGFLSGSDLQCDGASNVGLLDQRLALDWVKEKIHLFGGNPKRVTVFGQSAGAGSILHQITAYGGAKGPVPFQRAILNSPGFQPYPSSYQQDQLLHQYLNMVNFSTINEARQLQYKILQDANIALVANSPRGRFTFAPAVDGSFVPGLPGQLLLHGNFDEAVEVMTSHNRNETLLFLDQNVTSDAAFRADLVSGLPVIQSSIVDYIAEDLYPPVESKNWTSDSTPDYYSNFGRNLLSTAEISFTCNAYYLNQAFSKIHTNHTSSYSFGLTPGYHGQDVPYTYFNGDTNPPLGAPVNETVARWMQTYITEFAITGNPNRNSTTSLPVFETYSGGSGRSAVVLQLTESGASMVPEPQDNERCKWWQKALYY</sequence>
<keyword evidence="2" id="KW-1185">Reference proteome</keyword>
<comment type="caution">
    <text evidence="1">The sequence shown here is derived from an EMBL/GenBank/DDBJ whole genome shotgun (WGS) entry which is preliminary data.</text>
</comment>
<name>A0ACC3A9V1_9EURO</name>
<proteinExistence type="predicted"/>
<organism evidence="1 2">
    <name type="scientific">Neophaeococcomyces mojaviensis</name>
    <dbReference type="NCBI Taxonomy" id="3383035"/>
    <lineage>
        <taxon>Eukaryota</taxon>
        <taxon>Fungi</taxon>
        <taxon>Dikarya</taxon>
        <taxon>Ascomycota</taxon>
        <taxon>Pezizomycotina</taxon>
        <taxon>Eurotiomycetes</taxon>
        <taxon>Chaetothyriomycetidae</taxon>
        <taxon>Chaetothyriales</taxon>
        <taxon>Chaetothyriales incertae sedis</taxon>
        <taxon>Neophaeococcomyces</taxon>
    </lineage>
</organism>
<dbReference type="Proteomes" id="UP001172386">
    <property type="component" value="Unassembled WGS sequence"/>
</dbReference>
<protein>
    <submittedName>
        <fullName evidence="1">Uncharacterized protein</fullName>
    </submittedName>
</protein>
<evidence type="ECO:0000313" key="2">
    <source>
        <dbReference type="Proteomes" id="UP001172386"/>
    </source>
</evidence>